<protein>
    <submittedName>
        <fullName evidence="1">Uncharacterized protein</fullName>
    </submittedName>
</protein>
<dbReference type="Proteomes" id="UP001060215">
    <property type="component" value="Chromosome 15"/>
</dbReference>
<comment type="caution">
    <text evidence="1">The sequence shown here is derived from an EMBL/GenBank/DDBJ whole genome shotgun (WGS) entry which is preliminary data.</text>
</comment>
<organism evidence="1 2">
    <name type="scientific">Camellia lanceoleosa</name>
    <dbReference type="NCBI Taxonomy" id="1840588"/>
    <lineage>
        <taxon>Eukaryota</taxon>
        <taxon>Viridiplantae</taxon>
        <taxon>Streptophyta</taxon>
        <taxon>Embryophyta</taxon>
        <taxon>Tracheophyta</taxon>
        <taxon>Spermatophyta</taxon>
        <taxon>Magnoliopsida</taxon>
        <taxon>eudicotyledons</taxon>
        <taxon>Gunneridae</taxon>
        <taxon>Pentapetalae</taxon>
        <taxon>asterids</taxon>
        <taxon>Ericales</taxon>
        <taxon>Theaceae</taxon>
        <taxon>Camellia</taxon>
    </lineage>
</organism>
<dbReference type="EMBL" id="CM045772">
    <property type="protein sequence ID" value="KAI7986756.1"/>
    <property type="molecule type" value="Genomic_DNA"/>
</dbReference>
<gene>
    <name evidence="1" type="ORF">LOK49_LG14G00579</name>
</gene>
<accession>A0ACC0FDA4</accession>
<evidence type="ECO:0000313" key="2">
    <source>
        <dbReference type="Proteomes" id="UP001060215"/>
    </source>
</evidence>
<evidence type="ECO:0000313" key="1">
    <source>
        <dbReference type="EMBL" id="KAI7986756.1"/>
    </source>
</evidence>
<proteinExistence type="predicted"/>
<sequence length="204" mass="23516">MFLYLDLEIKNEKEKKEEKKKRERELSLEDEDESSRKKVKRIDASEERLQRLENQHIRRKRIGVIDQSSSLSKSESESTDGAVSTSKKAIYGEKLELEFDLMKSMLRASYNESKDAEKLKENMELELVVNNKAAYKVDLLEGAMKRFDKGLNGDGGGGEEVKENDGPRFRDNILIVINLFKSVINLFESVINLSLLNFFANLFL</sequence>
<name>A0ACC0FDA4_9ERIC</name>
<reference evidence="1 2" key="1">
    <citation type="journal article" date="2022" name="Plant J.">
        <title>Chromosome-level genome of Camellia lanceoleosa provides a valuable resource for understanding genome evolution and self-incompatibility.</title>
        <authorList>
            <person name="Gong W."/>
            <person name="Xiao S."/>
            <person name="Wang L."/>
            <person name="Liao Z."/>
            <person name="Chang Y."/>
            <person name="Mo W."/>
            <person name="Hu G."/>
            <person name="Li W."/>
            <person name="Zhao G."/>
            <person name="Zhu H."/>
            <person name="Hu X."/>
            <person name="Ji K."/>
            <person name="Xiang X."/>
            <person name="Song Q."/>
            <person name="Yuan D."/>
            <person name="Jin S."/>
            <person name="Zhang L."/>
        </authorList>
    </citation>
    <scope>NUCLEOTIDE SEQUENCE [LARGE SCALE GENOMIC DNA]</scope>
    <source>
        <strain evidence="1">SQ_2022a</strain>
    </source>
</reference>
<keyword evidence="2" id="KW-1185">Reference proteome</keyword>